<dbReference type="Proteomes" id="UP001162483">
    <property type="component" value="Unassembled WGS sequence"/>
</dbReference>
<evidence type="ECO:0000313" key="2">
    <source>
        <dbReference type="Proteomes" id="UP001162483"/>
    </source>
</evidence>
<organism evidence="1 2">
    <name type="scientific">Staurois parvus</name>
    <dbReference type="NCBI Taxonomy" id="386267"/>
    <lineage>
        <taxon>Eukaryota</taxon>
        <taxon>Metazoa</taxon>
        <taxon>Chordata</taxon>
        <taxon>Craniata</taxon>
        <taxon>Vertebrata</taxon>
        <taxon>Euteleostomi</taxon>
        <taxon>Amphibia</taxon>
        <taxon>Batrachia</taxon>
        <taxon>Anura</taxon>
        <taxon>Neobatrachia</taxon>
        <taxon>Ranoidea</taxon>
        <taxon>Ranidae</taxon>
        <taxon>Staurois</taxon>
    </lineage>
</organism>
<sequence length="64" mass="7034">MFDPDFLPPLLSPDNTYHVESLCTCSVLCVLLEKFFFFCLGRVHVISTGSISTFQTEVVGSASS</sequence>
<gene>
    <name evidence="1" type="ORF">SPARVUS_LOCUS7991857</name>
</gene>
<accession>A0ABN9DT37</accession>
<proteinExistence type="predicted"/>
<protein>
    <submittedName>
        <fullName evidence="1">Uncharacterized protein</fullName>
    </submittedName>
</protein>
<keyword evidence="2" id="KW-1185">Reference proteome</keyword>
<comment type="caution">
    <text evidence="1">The sequence shown here is derived from an EMBL/GenBank/DDBJ whole genome shotgun (WGS) entry which is preliminary data.</text>
</comment>
<evidence type="ECO:0000313" key="1">
    <source>
        <dbReference type="EMBL" id="CAI9574518.1"/>
    </source>
</evidence>
<reference evidence="1" key="1">
    <citation type="submission" date="2023-05" db="EMBL/GenBank/DDBJ databases">
        <authorList>
            <person name="Stuckert A."/>
        </authorList>
    </citation>
    <scope>NUCLEOTIDE SEQUENCE</scope>
</reference>
<dbReference type="EMBL" id="CATNWA010014669">
    <property type="protein sequence ID" value="CAI9574518.1"/>
    <property type="molecule type" value="Genomic_DNA"/>
</dbReference>
<name>A0ABN9DT37_9NEOB</name>